<proteinExistence type="predicted"/>
<gene>
    <name evidence="2" type="ORF">PLEPLA_LOCUS27276</name>
</gene>
<comment type="caution">
    <text evidence="2">The sequence shown here is derived from an EMBL/GenBank/DDBJ whole genome shotgun (WGS) entry which is preliminary data.</text>
</comment>
<dbReference type="Proteomes" id="UP001153269">
    <property type="component" value="Unassembled WGS sequence"/>
</dbReference>
<dbReference type="EMBL" id="CADEAL010002291">
    <property type="protein sequence ID" value="CAB1439491.1"/>
    <property type="molecule type" value="Genomic_DNA"/>
</dbReference>
<evidence type="ECO:0000313" key="3">
    <source>
        <dbReference type="Proteomes" id="UP001153269"/>
    </source>
</evidence>
<keyword evidence="3" id="KW-1185">Reference proteome</keyword>
<protein>
    <submittedName>
        <fullName evidence="2">Uncharacterized protein</fullName>
    </submittedName>
</protein>
<reference evidence="2" key="1">
    <citation type="submission" date="2020-03" db="EMBL/GenBank/DDBJ databases">
        <authorList>
            <person name="Weist P."/>
        </authorList>
    </citation>
    <scope>NUCLEOTIDE SEQUENCE</scope>
</reference>
<sequence length="129" mass="13999">MVREEVSSPGAPTSGALISAAAVGRVNSCTVDHARQRRCDCVGEREICDAQRELPSLQEYYSCCGDLHLFDVQPQLLQPHVTASGDYPRSFLLFLAFIFSSISHPPPGVSSPPWLSEHYPSSPVHSSAS</sequence>
<feature type="region of interest" description="Disordered" evidence="1">
    <location>
        <begin position="106"/>
        <end position="129"/>
    </location>
</feature>
<name>A0A9N7UYM7_PLEPL</name>
<accession>A0A9N7UYM7</accession>
<evidence type="ECO:0000313" key="2">
    <source>
        <dbReference type="EMBL" id="CAB1439491.1"/>
    </source>
</evidence>
<evidence type="ECO:0000256" key="1">
    <source>
        <dbReference type="SAM" id="MobiDB-lite"/>
    </source>
</evidence>
<dbReference type="AlphaFoldDB" id="A0A9N7UYM7"/>
<organism evidence="2 3">
    <name type="scientific">Pleuronectes platessa</name>
    <name type="common">European plaice</name>
    <dbReference type="NCBI Taxonomy" id="8262"/>
    <lineage>
        <taxon>Eukaryota</taxon>
        <taxon>Metazoa</taxon>
        <taxon>Chordata</taxon>
        <taxon>Craniata</taxon>
        <taxon>Vertebrata</taxon>
        <taxon>Euteleostomi</taxon>
        <taxon>Actinopterygii</taxon>
        <taxon>Neopterygii</taxon>
        <taxon>Teleostei</taxon>
        <taxon>Neoteleostei</taxon>
        <taxon>Acanthomorphata</taxon>
        <taxon>Carangaria</taxon>
        <taxon>Pleuronectiformes</taxon>
        <taxon>Pleuronectoidei</taxon>
        <taxon>Pleuronectidae</taxon>
        <taxon>Pleuronectes</taxon>
    </lineage>
</organism>